<dbReference type="InterPro" id="IPR039537">
    <property type="entry name" value="Retrotran_Ty1/copia-like"/>
</dbReference>
<sequence length="106" mass="12015">MFIMAVPKSYWADVVLTATYLINRMSSSVLNNRSPFSLTPRVFGCIAFVHLLGPGCDKLSHHSVKCVFLGYSRTQKGYRCYDVVSHRYYTSADVTFFESSSYFSVS</sequence>
<dbReference type="AlphaFoldDB" id="A0A5B6ZA67"/>
<evidence type="ECO:0000313" key="2">
    <source>
        <dbReference type="EMBL" id="MPA41197.1"/>
    </source>
</evidence>
<protein>
    <recommendedName>
        <fullName evidence="1">Retroviral polymerase SH3-like domain-containing protein</fullName>
    </recommendedName>
</protein>
<reference evidence="2" key="1">
    <citation type="submission" date="2019-08" db="EMBL/GenBank/DDBJ databases">
        <title>Reference gene set and small RNA set construction with multiple tissues from Davidia involucrata Baill.</title>
        <authorList>
            <person name="Yang H."/>
            <person name="Zhou C."/>
            <person name="Li G."/>
            <person name="Wang J."/>
            <person name="Gao P."/>
            <person name="Wang M."/>
            <person name="Wang R."/>
            <person name="Zhao Y."/>
        </authorList>
    </citation>
    <scope>NUCLEOTIDE SEQUENCE</scope>
    <source>
        <tissue evidence="2">Mixed with DoveR01_LX</tissue>
    </source>
</reference>
<organism evidence="2">
    <name type="scientific">Davidia involucrata</name>
    <name type="common">Dove tree</name>
    <dbReference type="NCBI Taxonomy" id="16924"/>
    <lineage>
        <taxon>Eukaryota</taxon>
        <taxon>Viridiplantae</taxon>
        <taxon>Streptophyta</taxon>
        <taxon>Embryophyta</taxon>
        <taxon>Tracheophyta</taxon>
        <taxon>Spermatophyta</taxon>
        <taxon>Magnoliopsida</taxon>
        <taxon>eudicotyledons</taxon>
        <taxon>Gunneridae</taxon>
        <taxon>Pentapetalae</taxon>
        <taxon>asterids</taxon>
        <taxon>Cornales</taxon>
        <taxon>Nyssaceae</taxon>
        <taxon>Davidia</taxon>
    </lineage>
</organism>
<gene>
    <name evidence="2" type="ORF">Din_010638</name>
</gene>
<accession>A0A5B6ZA67</accession>
<dbReference type="PANTHER" id="PTHR42648:SF22">
    <property type="entry name" value="REVERSE TRANSCRIPTASE TY1_COPIA-TYPE DOMAIN-CONTAINING PROTEIN"/>
    <property type="match status" value="1"/>
</dbReference>
<evidence type="ECO:0000259" key="1">
    <source>
        <dbReference type="Pfam" id="PF25597"/>
    </source>
</evidence>
<dbReference type="EMBL" id="GHES01010638">
    <property type="protein sequence ID" value="MPA41197.1"/>
    <property type="molecule type" value="Transcribed_RNA"/>
</dbReference>
<feature type="domain" description="Retroviral polymerase SH3-like" evidence="1">
    <location>
        <begin position="45"/>
        <end position="102"/>
    </location>
</feature>
<name>A0A5B6ZA67_DAVIN</name>
<dbReference type="PANTHER" id="PTHR42648">
    <property type="entry name" value="TRANSPOSASE, PUTATIVE-RELATED"/>
    <property type="match status" value="1"/>
</dbReference>
<dbReference type="InterPro" id="IPR057670">
    <property type="entry name" value="SH3_retrovirus"/>
</dbReference>
<dbReference type="Pfam" id="PF25597">
    <property type="entry name" value="SH3_retrovirus"/>
    <property type="match status" value="1"/>
</dbReference>
<proteinExistence type="predicted"/>